<evidence type="ECO:0000256" key="5">
    <source>
        <dbReference type="ARBA" id="ARBA00022519"/>
    </source>
</evidence>
<accession>A0A7V2T0V3</accession>
<dbReference type="Gene3D" id="3.30.420.380">
    <property type="match status" value="1"/>
</dbReference>
<feature type="domain" description="GspL cytoplasmic actin-ATPase-like" evidence="11">
    <location>
        <begin position="35"/>
        <end position="180"/>
    </location>
</feature>
<comment type="subcellular location">
    <subcellularLocation>
        <location evidence="1">Cell inner membrane</location>
        <topology evidence="1">Single-pass membrane protein</topology>
    </subcellularLocation>
</comment>
<dbReference type="SUPFAM" id="SSF53067">
    <property type="entry name" value="Actin-like ATPase domain"/>
    <property type="match status" value="1"/>
</dbReference>
<gene>
    <name evidence="13" type="ORF">ENJ51_01030</name>
</gene>
<evidence type="ECO:0000256" key="7">
    <source>
        <dbReference type="ARBA" id="ARBA00022927"/>
    </source>
</evidence>
<dbReference type="Pfam" id="PF05134">
    <property type="entry name" value="T2SSL"/>
    <property type="match status" value="1"/>
</dbReference>
<protein>
    <recommendedName>
        <fullName evidence="10">Type II secretion system protein L</fullName>
        <shortName evidence="10">T2SS protein L</shortName>
    </recommendedName>
</protein>
<dbReference type="AlphaFoldDB" id="A0A7V2T0V3"/>
<dbReference type="GO" id="GO:0009276">
    <property type="term" value="C:Gram-negative-bacterium-type cell wall"/>
    <property type="evidence" value="ECO:0007669"/>
    <property type="project" value="InterPro"/>
</dbReference>
<dbReference type="InterPro" id="IPR025691">
    <property type="entry name" value="GspL_pp_dom"/>
</dbReference>
<evidence type="ECO:0000256" key="3">
    <source>
        <dbReference type="ARBA" id="ARBA00022448"/>
    </source>
</evidence>
<keyword evidence="7 10" id="KW-0653">Protein transport</keyword>
<dbReference type="NCBIfam" id="TIGR01709">
    <property type="entry name" value="typeII_sec_gspL"/>
    <property type="match status" value="1"/>
</dbReference>
<evidence type="ECO:0000259" key="11">
    <source>
        <dbReference type="Pfam" id="PF05134"/>
    </source>
</evidence>
<dbReference type="InterPro" id="IPR043129">
    <property type="entry name" value="ATPase_NBD"/>
</dbReference>
<feature type="domain" description="GspL periplasmic" evidence="12">
    <location>
        <begin position="246"/>
        <end position="399"/>
    </location>
</feature>
<dbReference type="Gene3D" id="3.30.1360.100">
    <property type="entry name" value="General secretion pathway protein M, EpsM"/>
    <property type="match status" value="1"/>
</dbReference>
<evidence type="ECO:0000256" key="4">
    <source>
        <dbReference type="ARBA" id="ARBA00022475"/>
    </source>
</evidence>
<sequence length="402" mass="45262">MQLLLIKLHSATDPEQLLPESAVVTNKQQTASFVETDWKELHAMASGKKVVVFIPSEDVLLTSVNIPSTNKKQLLQAVPYALEERLADDIESLHFAIHTVKENDISRVAIINHQKMEHWLELLLQHAIHPHYVLSNLYAISVKPASWTLIRRETKSYLRQDKWSGFSCDNSLLSLFLAEELKDEDDAPESIYYYGDENHYPAELGEFEKHLLSSGDEVHHDEIVDALELNLLTGFSRGDSALFNFNWKPWLPAASLAALLGMIWIGMAAWENHLLANKLNHLEAEIVSVYQQTFPNSRIQNAAVQMSQKLEALQKNTGSTGGSTLQTISIVSPFLKKFKDIQLREIRDQNDELLFVISAPNISRLEAFKNTLIKEGALKVEIKSSTTTANKVESTLVIKGVV</sequence>
<keyword evidence="4" id="KW-1003">Cell membrane</keyword>
<dbReference type="GO" id="GO:0015628">
    <property type="term" value="P:protein secretion by the type II secretion system"/>
    <property type="evidence" value="ECO:0007669"/>
    <property type="project" value="InterPro"/>
</dbReference>
<dbReference type="Pfam" id="PF12693">
    <property type="entry name" value="GspL_C"/>
    <property type="match status" value="1"/>
</dbReference>
<dbReference type="Proteomes" id="UP000885750">
    <property type="component" value="Unassembled WGS sequence"/>
</dbReference>
<evidence type="ECO:0000256" key="6">
    <source>
        <dbReference type="ARBA" id="ARBA00022692"/>
    </source>
</evidence>
<keyword evidence="9" id="KW-0472">Membrane</keyword>
<dbReference type="CDD" id="cd24017">
    <property type="entry name" value="ASKHA_T2SSL_N"/>
    <property type="match status" value="1"/>
</dbReference>
<keyword evidence="5" id="KW-0997">Cell inner membrane</keyword>
<keyword evidence="8" id="KW-1133">Transmembrane helix</keyword>
<comment type="similarity">
    <text evidence="2 10">Belongs to the GSP L family.</text>
</comment>
<name>A0A7V2T0V3_LEUMU</name>
<dbReference type="EMBL" id="DRMS01000041">
    <property type="protein sequence ID" value="HFC91374.1"/>
    <property type="molecule type" value="Genomic_DNA"/>
</dbReference>
<dbReference type="PIRSF" id="PIRSF015761">
    <property type="entry name" value="Protein_L"/>
    <property type="match status" value="1"/>
</dbReference>
<evidence type="ECO:0000256" key="1">
    <source>
        <dbReference type="ARBA" id="ARBA00004377"/>
    </source>
</evidence>
<keyword evidence="6" id="KW-0812">Transmembrane</keyword>
<dbReference type="GO" id="GO:0015627">
    <property type="term" value="C:type II protein secretion system complex"/>
    <property type="evidence" value="ECO:0007669"/>
    <property type="project" value="InterPro"/>
</dbReference>
<evidence type="ECO:0000256" key="9">
    <source>
        <dbReference type="ARBA" id="ARBA00023136"/>
    </source>
</evidence>
<evidence type="ECO:0000256" key="10">
    <source>
        <dbReference type="PIRNR" id="PIRNR015761"/>
    </source>
</evidence>
<proteinExistence type="inferred from homology"/>
<keyword evidence="3 10" id="KW-0813">Transport</keyword>
<evidence type="ECO:0000256" key="2">
    <source>
        <dbReference type="ARBA" id="ARBA00005318"/>
    </source>
</evidence>
<organism evidence="13">
    <name type="scientific">Leucothrix mucor</name>
    <dbReference type="NCBI Taxonomy" id="45248"/>
    <lineage>
        <taxon>Bacteria</taxon>
        <taxon>Pseudomonadati</taxon>
        <taxon>Pseudomonadota</taxon>
        <taxon>Gammaproteobacteria</taxon>
        <taxon>Thiotrichales</taxon>
        <taxon>Thiotrichaceae</taxon>
        <taxon>Leucothrix</taxon>
    </lineage>
</organism>
<reference evidence="13" key="1">
    <citation type="journal article" date="2020" name="mSystems">
        <title>Genome- and Community-Level Interaction Insights into Carbon Utilization and Element Cycling Functions of Hydrothermarchaeota in Hydrothermal Sediment.</title>
        <authorList>
            <person name="Zhou Z."/>
            <person name="Liu Y."/>
            <person name="Xu W."/>
            <person name="Pan J."/>
            <person name="Luo Z.H."/>
            <person name="Li M."/>
        </authorList>
    </citation>
    <scope>NUCLEOTIDE SEQUENCE [LARGE SCALE GENOMIC DNA]</scope>
    <source>
        <strain evidence="13">HyVt-493</strain>
    </source>
</reference>
<evidence type="ECO:0000256" key="8">
    <source>
        <dbReference type="ARBA" id="ARBA00022989"/>
    </source>
</evidence>
<comment type="function">
    <text evidence="10">Inner membrane component of the type II secretion system required for the energy-dependent secretion of extracellular factors such as proteases and toxins from the periplasm.</text>
</comment>
<evidence type="ECO:0000313" key="13">
    <source>
        <dbReference type="EMBL" id="HFC91374.1"/>
    </source>
</evidence>
<dbReference type="GO" id="GO:0005886">
    <property type="term" value="C:plasma membrane"/>
    <property type="evidence" value="ECO:0007669"/>
    <property type="project" value="UniProtKB-SubCell"/>
</dbReference>
<dbReference type="InterPro" id="IPR007812">
    <property type="entry name" value="T2SS_protein-GspL"/>
</dbReference>
<comment type="caution">
    <text evidence="13">The sequence shown here is derived from an EMBL/GenBank/DDBJ whole genome shotgun (WGS) entry which is preliminary data.</text>
</comment>
<evidence type="ECO:0000259" key="12">
    <source>
        <dbReference type="Pfam" id="PF12693"/>
    </source>
</evidence>
<dbReference type="InterPro" id="IPR024230">
    <property type="entry name" value="GspL_cyto_dom"/>
</dbReference>